<dbReference type="InterPro" id="IPR032710">
    <property type="entry name" value="NTF2-like_dom_sf"/>
</dbReference>
<evidence type="ECO:0008006" key="5">
    <source>
        <dbReference type="Google" id="ProtNLM"/>
    </source>
</evidence>
<dbReference type="Gene3D" id="3.10.450.50">
    <property type="match status" value="1"/>
</dbReference>
<keyword evidence="4" id="KW-1185">Reference proteome</keyword>
<dbReference type="OrthoDB" id="2335338at2759"/>
<reference evidence="3" key="1">
    <citation type="journal article" date="2022" name="Cell">
        <title>Repeat-based holocentromeres influence genome architecture and karyotype evolution.</title>
        <authorList>
            <person name="Hofstatter P.G."/>
            <person name="Thangavel G."/>
            <person name="Lux T."/>
            <person name="Neumann P."/>
            <person name="Vondrak T."/>
            <person name="Novak P."/>
            <person name="Zhang M."/>
            <person name="Costa L."/>
            <person name="Castellani M."/>
            <person name="Scott A."/>
            <person name="Toegelov H."/>
            <person name="Fuchs J."/>
            <person name="Mata-Sucre Y."/>
            <person name="Dias Y."/>
            <person name="Vanzela A.L.L."/>
            <person name="Huettel B."/>
            <person name="Almeida C.C.S."/>
            <person name="Simkova H."/>
            <person name="Souza G."/>
            <person name="Pedrosa-Harand A."/>
            <person name="Macas J."/>
            <person name="Mayer K.F.X."/>
            <person name="Houben A."/>
            <person name="Marques A."/>
        </authorList>
    </citation>
    <scope>NUCLEOTIDE SEQUENCE</scope>
    <source>
        <strain evidence="3">RhyBre1mFocal</strain>
    </source>
</reference>
<feature type="domain" description="SnoaL-like" evidence="2">
    <location>
        <begin position="123"/>
        <end position="239"/>
    </location>
</feature>
<dbReference type="AlphaFoldDB" id="A0A9Q0CRP5"/>
<sequence length="243" mass="27093">METTARVLLSPAPTRAASTISTRFSNLHFLPRSFGGATGAYSKLTLPARQRLVTSKVKYQPIRVKSSDTEGTPNPNPSLEVAFLDELSLQQDLKVAIKEEDYARAAKIRDQLRLLQEDSKASVLAANARFYNAFKNGDLTAMHSIWAKGDHVYVVHPSAGRIDGYEMVLSSWEIVCGPDFEFPLQIDLKNVEVHVRGNLGYVTCMEVVKTKGSWGRQVATNVFEKVDGQWYVCIHHASHIDDK</sequence>
<name>A0A9Q0CRP5_9POAL</name>
<dbReference type="SUPFAM" id="SSF54427">
    <property type="entry name" value="NTF2-like"/>
    <property type="match status" value="1"/>
</dbReference>
<evidence type="ECO:0000259" key="2">
    <source>
        <dbReference type="Pfam" id="PF13474"/>
    </source>
</evidence>
<dbReference type="PANTHER" id="PTHR34957">
    <property type="entry name" value="NUCLEAR TRANSPORT FACTOR 2 (NTF2) FAMILY PROTEIN"/>
    <property type="match status" value="1"/>
</dbReference>
<accession>A0A9Q0CRP5</accession>
<protein>
    <recommendedName>
        <fullName evidence="5">SnoaL-like domain-containing protein</fullName>
    </recommendedName>
</protein>
<comment type="caution">
    <text evidence="3">The sequence shown here is derived from an EMBL/GenBank/DDBJ whole genome shotgun (WGS) entry which is preliminary data.</text>
</comment>
<dbReference type="Proteomes" id="UP001151287">
    <property type="component" value="Unassembled WGS sequence"/>
</dbReference>
<evidence type="ECO:0000313" key="3">
    <source>
        <dbReference type="EMBL" id="KAJ1698615.1"/>
    </source>
</evidence>
<gene>
    <name evidence="3" type="ORF">LUZ63_007127</name>
</gene>
<dbReference type="InterPro" id="IPR001943">
    <property type="entry name" value="UVR_dom"/>
</dbReference>
<dbReference type="Pfam" id="PF02151">
    <property type="entry name" value="UVR"/>
    <property type="match status" value="1"/>
</dbReference>
<evidence type="ECO:0000313" key="4">
    <source>
        <dbReference type="Proteomes" id="UP001151287"/>
    </source>
</evidence>
<dbReference type="PANTHER" id="PTHR34957:SF1">
    <property type="entry name" value="NUCLEAR TRANSPORT FACTOR 2 (NTF2) FAMILY PROTEIN"/>
    <property type="match status" value="1"/>
</dbReference>
<evidence type="ECO:0000259" key="1">
    <source>
        <dbReference type="Pfam" id="PF02151"/>
    </source>
</evidence>
<dbReference type="InterPro" id="IPR037401">
    <property type="entry name" value="SnoaL-like"/>
</dbReference>
<dbReference type="EMBL" id="JAMQYH010000002">
    <property type="protein sequence ID" value="KAJ1698615.1"/>
    <property type="molecule type" value="Genomic_DNA"/>
</dbReference>
<feature type="domain" description="UVR" evidence="1">
    <location>
        <begin position="89"/>
        <end position="117"/>
    </location>
</feature>
<proteinExistence type="predicted"/>
<dbReference type="Pfam" id="PF13474">
    <property type="entry name" value="SnoaL_3"/>
    <property type="match status" value="1"/>
</dbReference>
<organism evidence="3 4">
    <name type="scientific">Rhynchospora breviuscula</name>
    <dbReference type="NCBI Taxonomy" id="2022672"/>
    <lineage>
        <taxon>Eukaryota</taxon>
        <taxon>Viridiplantae</taxon>
        <taxon>Streptophyta</taxon>
        <taxon>Embryophyta</taxon>
        <taxon>Tracheophyta</taxon>
        <taxon>Spermatophyta</taxon>
        <taxon>Magnoliopsida</taxon>
        <taxon>Liliopsida</taxon>
        <taxon>Poales</taxon>
        <taxon>Cyperaceae</taxon>
        <taxon>Cyperoideae</taxon>
        <taxon>Rhynchosporeae</taxon>
        <taxon>Rhynchospora</taxon>
    </lineage>
</organism>